<gene>
    <name evidence="2" type="ORF">FE697_017315</name>
</gene>
<protein>
    <submittedName>
        <fullName evidence="2">Uncharacterized protein</fullName>
    </submittedName>
</protein>
<dbReference type="Proteomes" id="UP000307768">
    <property type="component" value="Unassembled WGS sequence"/>
</dbReference>
<name>A0A5Q6RRQ2_9ACTN</name>
<dbReference type="AlphaFoldDB" id="A0A5Q6RRQ2"/>
<sequence>MSTCHRTASTSHEQVSTHEHGWHTESRHATSEGTVHYVRCSECGARRVDLQRHPAEPPVAASREVV</sequence>
<reference evidence="2 3" key="1">
    <citation type="submission" date="2019-09" db="EMBL/GenBank/DDBJ databases">
        <title>Mumia zhuanghuii sp. nov. isolated from the intestinal contents of plateau pika (Ochotona curzoniae) in the Qinghai-Tibet plateau of China.</title>
        <authorList>
            <person name="Tian Z."/>
        </authorList>
    </citation>
    <scope>NUCLEOTIDE SEQUENCE [LARGE SCALE GENOMIC DNA]</scope>
    <source>
        <strain evidence="3">350</strain>
    </source>
</reference>
<evidence type="ECO:0000313" key="2">
    <source>
        <dbReference type="EMBL" id="KAA1420697.1"/>
    </source>
</evidence>
<evidence type="ECO:0000256" key="1">
    <source>
        <dbReference type="SAM" id="MobiDB-lite"/>
    </source>
</evidence>
<evidence type="ECO:0000313" key="3">
    <source>
        <dbReference type="Proteomes" id="UP000307768"/>
    </source>
</evidence>
<dbReference type="EMBL" id="VDFQ02000005">
    <property type="protein sequence ID" value="KAA1420697.1"/>
    <property type="molecule type" value="Genomic_DNA"/>
</dbReference>
<feature type="region of interest" description="Disordered" evidence="1">
    <location>
        <begin position="1"/>
        <end position="33"/>
    </location>
</feature>
<comment type="caution">
    <text evidence="2">The sequence shown here is derived from an EMBL/GenBank/DDBJ whole genome shotgun (WGS) entry which is preliminary data.</text>
</comment>
<accession>A0A5Q6RRQ2</accession>
<organism evidence="2 3">
    <name type="scientific">Mumia zhuanghuii</name>
    <dbReference type="NCBI Taxonomy" id="2585211"/>
    <lineage>
        <taxon>Bacteria</taxon>
        <taxon>Bacillati</taxon>
        <taxon>Actinomycetota</taxon>
        <taxon>Actinomycetes</taxon>
        <taxon>Propionibacteriales</taxon>
        <taxon>Nocardioidaceae</taxon>
        <taxon>Mumia</taxon>
    </lineage>
</organism>
<proteinExistence type="predicted"/>
<feature type="compositionally biased region" description="Polar residues" evidence="1">
    <location>
        <begin position="1"/>
        <end position="14"/>
    </location>
</feature>
<feature type="compositionally biased region" description="Basic and acidic residues" evidence="1">
    <location>
        <begin position="15"/>
        <end position="30"/>
    </location>
</feature>